<sequence>MFGFLKKDNNTAEAQSLHSSVGYLGKMPLCPDFVKYQIRQRETIAFDNWLQDAYALYSRQQVEHTNKTESMRKLGFALSGSADEHCIAGMMAPSQDKSGRHYPFAILAVLVEPSLKQHGVNLVQGSWQFTQDLRELWSSSWMQSNLQLLNQQVADLEQRLRGMEMSMDPMKVLASLRDVSLGELFDRMSIELNERSAFVEACSNILRGISHRGTRRTHFGVRLPLGKDVDFQLIVFWVFLVTTMVREPNWRPQVYWAYPDNHFNAELNVFFKPISASYFSHLISDHPYDDYILDVTKVAKNITNISEFSRDIANYAHLNVIDAARRWSKES</sequence>
<dbReference type="NCBIfam" id="TIGR03373">
    <property type="entry name" value="VI_minor_4"/>
    <property type="match status" value="1"/>
</dbReference>
<evidence type="ECO:0000313" key="2">
    <source>
        <dbReference type="Proteomes" id="UP000245790"/>
    </source>
</evidence>
<dbReference type="InterPro" id="IPR017748">
    <property type="entry name" value="TagF"/>
</dbReference>
<dbReference type="RefSeq" id="WP_109765117.1">
    <property type="nucleotide sequence ID" value="NZ_QGGU01000018.1"/>
</dbReference>
<gene>
    <name evidence="1" type="ORF">C8D97_11817</name>
</gene>
<dbReference type="Proteomes" id="UP000245790">
    <property type="component" value="Unassembled WGS sequence"/>
</dbReference>
<dbReference type="AlphaFoldDB" id="A0A316F6S3"/>
<protein>
    <submittedName>
        <fullName evidence="1">Type VI secretion system ImpM family protein</fullName>
    </submittedName>
</protein>
<name>A0A316F6S3_9GAMM</name>
<dbReference type="Gene3D" id="3.40.1730.10">
    <property type="entry name" value="pa0076 domain"/>
    <property type="match status" value="1"/>
</dbReference>
<proteinExistence type="predicted"/>
<dbReference type="OrthoDB" id="9801841at2"/>
<organism evidence="1 2">
    <name type="scientific">Pleionea mediterranea</name>
    <dbReference type="NCBI Taxonomy" id="523701"/>
    <lineage>
        <taxon>Bacteria</taxon>
        <taxon>Pseudomonadati</taxon>
        <taxon>Pseudomonadota</taxon>
        <taxon>Gammaproteobacteria</taxon>
        <taxon>Oceanospirillales</taxon>
        <taxon>Pleioneaceae</taxon>
        <taxon>Pleionea</taxon>
    </lineage>
</organism>
<comment type="caution">
    <text evidence="1">The sequence shown here is derived from an EMBL/GenBank/DDBJ whole genome shotgun (WGS) entry which is preliminary data.</text>
</comment>
<reference evidence="1 2" key="1">
    <citation type="submission" date="2018-05" db="EMBL/GenBank/DDBJ databases">
        <title>Genomic Encyclopedia of Type Strains, Phase IV (KMG-IV): sequencing the most valuable type-strain genomes for metagenomic binning, comparative biology and taxonomic classification.</title>
        <authorList>
            <person name="Goeker M."/>
        </authorList>
    </citation>
    <scope>NUCLEOTIDE SEQUENCE [LARGE SCALE GENOMIC DNA]</scope>
    <source>
        <strain evidence="1 2">DSM 25350</strain>
    </source>
</reference>
<accession>A0A316F6S3</accession>
<evidence type="ECO:0000313" key="1">
    <source>
        <dbReference type="EMBL" id="PWK42548.1"/>
    </source>
</evidence>
<dbReference type="EMBL" id="QGGU01000018">
    <property type="protein sequence ID" value="PWK42548.1"/>
    <property type="molecule type" value="Genomic_DNA"/>
</dbReference>
<keyword evidence="2" id="KW-1185">Reference proteome</keyword>
<dbReference type="InterPro" id="IPR038225">
    <property type="entry name" value="TagF_sf"/>
</dbReference>
<dbReference type="Pfam" id="PF09867">
    <property type="entry name" value="TagF_N"/>
    <property type="match status" value="1"/>
</dbReference>